<proteinExistence type="inferred from homology"/>
<dbReference type="EMBL" id="PVTG01000001">
    <property type="protein sequence ID" value="PRY52099.1"/>
    <property type="molecule type" value="Genomic_DNA"/>
</dbReference>
<feature type="chain" id="PRO_5015411599" evidence="4">
    <location>
        <begin position="40"/>
        <end position="391"/>
    </location>
</feature>
<dbReference type="SUPFAM" id="SSF53955">
    <property type="entry name" value="Lysozyme-like"/>
    <property type="match status" value="1"/>
</dbReference>
<comment type="caution">
    <text evidence="6">The sequence shown here is derived from an EMBL/GenBank/DDBJ whole genome shotgun (WGS) entry which is preliminary data.</text>
</comment>
<evidence type="ECO:0000259" key="5">
    <source>
        <dbReference type="PROSITE" id="PS51782"/>
    </source>
</evidence>
<dbReference type="RefSeq" id="WP_211297093.1">
    <property type="nucleotide sequence ID" value="NZ_PVTG01000001.1"/>
</dbReference>
<feature type="domain" description="LysM" evidence="5">
    <location>
        <begin position="183"/>
        <end position="230"/>
    </location>
</feature>
<evidence type="ECO:0000256" key="2">
    <source>
        <dbReference type="ARBA" id="ARBA00022801"/>
    </source>
</evidence>
<dbReference type="AlphaFoldDB" id="A0A2T0U2I4"/>
<dbReference type="Proteomes" id="UP000239210">
    <property type="component" value="Unassembled WGS sequence"/>
</dbReference>
<dbReference type="Pfam" id="PF01476">
    <property type="entry name" value="LysM"/>
    <property type="match status" value="1"/>
</dbReference>
<reference evidence="6 7" key="1">
    <citation type="submission" date="2018-03" db="EMBL/GenBank/DDBJ databases">
        <title>Genomic Encyclopedia of Archaeal and Bacterial Type Strains, Phase II (KMG-II): from individual species to whole genera.</title>
        <authorList>
            <person name="Goeker M."/>
        </authorList>
    </citation>
    <scope>NUCLEOTIDE SEQUENCE [LARGE SCALE GENOMIC DNA]</scope>
    <source>
        <strain evidence="6 7">DSM 45416</strain>
    </source>
</reference>
<evidence type="ECO:0000313" key="6">
    <source>
        <dbReference type="EMBL" id="PRY52099.1"/>
    </source>
</evidence>
<accession>A0A2T0U2I4</accession>
<dbReference type="InterPro" id="IPR036779">
    <property type="entry name" value="LysM_dom_sf"/>
</dbReference>
<protein>
    <submittedName>
        <fullName evidence="6">LysM domain-containing protein</fullName>
    </submittedName>
</protein>
<gene>
    <name evidence="6" type="ORF">LY71_101475</name>
</gene>
<feature type="region of interest" description="Disordered" evidence="3">
    <location>
        <begin position="137"/>
        <end position="183"/>
    </location>
</feature>
<keyword evidence="7" id="KW-1185">Reference proteome</keyword>
<dbReference type="InterPro" id="IPR018392">
    <property type="entry name" value="LysM"/>
</dbReference>
<keyword evidence="2" id="KW-0378">Hydrolase</keyword>
<dbReference type="Gene3D" id="1.10.530.10">
    <property type="match status" value="1"/>
</dbReference>
<evidence type="ECO:0000256" key="4">
    <source>
        <dbReference type="SAM" id="SignalP"/>
    </source>
</evidence>
<keyword evidence="4" id="KW-0732">Signal</keyword>
<dbReference type="CDD" id="cd13925">
    <property type="entry name" value="RPF"/>
    <property type="match status" value="1"/>
</dbReference>
<dbReference type="SUPFAM" id="SSF54106">
    <property type="entry name" value="LysM domain"/>
    <property type="match status" value="1"/>
</dbReference>
<dbReference type="InterPro" id="IPR023346">
    <property type="entry name" value="Lysozyme-like_dom_sf"/>
</dbReference>
<dbReference type="PANTHER" id="PTHR34700">
    <property type="entry name" value="POTASSIUM BINDING PROTEIN KBP"/>
    <property type="match status" value="1"/>
</dbReference>
<sequence length="391" mass="39339">MAKHRAPRYVRTKKVIAKAPVAAGATVVGLGVLSSPASAATTHDWTGVAQCESSGNWSINTGNGYYGGLQFSQSTWAAFGGTDLAPRADLATPAQQVEVAERVLAGQGIGAWPSCGKYLTDGTTAAAAEAPATAAPAATAPAATAPAPTAPATSAPAEQPAAEQHSRDDHDAGGYGRHAASGNGYAVERGDTIQRIAAAHGEKWRDLYQRNADTIGGNPNRIYPGQVLALAGSATEAPAPAAPTATAGQSAPTAAVAPLAQAAPEVASAGATATITNSAGPVHAVVQAAANTVVSNVPGAAGITLGGTRGSAVDPNGHPSGLALDYMVASDAALGDAIAQYHVDHWEELGVSYVIWEQRILTSPTGTWKAMEDRGSATANHMDHVHVNYVG</sequence>
<feature type="compositionally biased region" description="Low complexity" evidence="3">
    <location>
        <begin position="137"/>
        <end position="163"/>
    </location>
</feature>
<dbReference type="Pfam" id="PF26571">
    <property type="entry name" value="VldE"/>
    <property type="match status" value="1"/>
</dbReference>
<dbReference type="InterPro" id="IPR052196">
    <property type="entry name" value="Bact_Kbp"/>
</dbReference>
<dbReference type="PANTHER" id="PTHR34700:SF4">
    <property type="entry name" value="PHAGE-LIKE ELEMENT PBSX PROTEIN XKDP"/>
    <property type="match status" value="1"/>
</dbReference>
<dbReference type="Pfam" id="PF06737">
    <property type="entry name" value="Transglycosylas"/>
    <property type="match status" value="1"/>
</dbReference>
<organism evidence="6 7">
    <name type="scientific">Geodermatophilus tzadiensis</name>
    <dbReference type="NCBI Taxonomy" id="1137988"/>
    <lineage>
        <taxon>Bacteria</taxon>
        <taxon>Bacillati</taxon>
        <taxon>Actinomycetota</taxon>
        <taxon>Actinomycetes</taxon>
        <taxon>Geodermatophilales</taxon>
        <taxon>Geodermatophilaceae</taxon>
        <taxon>Geodermatophilus</taxon>
    </lineage>
</organism>
<dbReference type="PROSITE" id="PS51782">
    <property type="entry name" value="LYSM"/>
    <property type="match status" value="1"/>
</dbReference>
<dbReference type="InterPro" id="IPR058593">
    <property type="entry name" value="ARB_07466-like_C"/>
</dbReference>
<evidence type="ECO:0000256" key="3">
    <source>
        <dbReference type="SAM" id="MobiDB-lite"/>
    </source>
</evidence>
<dbReference type="GO" id="GO:0016787">
    <property type="term" value="F:hydrolase activity"/>
    <property type="evidence" value="ECO:0007669"/>
    <property type="project" value="UniProtKB-KW"/>
</dbReference>
<dbReference type="CDD" id="cd00118">
    <property type="entry name" value="LysM"/>
    <property type="match status" value="1"/>
</dbReference>
<feature type="signal peptide" evidence="4">
    <location>
        <begin position="1"/>
        <end position="39"/>
    </location>
</feature>
<comment type="similarity">
    <text evidence="1">Belongs to the transglycosylase family. Rpf subfamily.</text>
</comment>
<dbReference type="SMART" id="SM00257">
    <property type="entry name" value="LysM"/>
    <property type="match status" value="1"/>
</dbReference>
<name>A0A2T0U2I4_9ACTN</name>
<dbReference type="InterPro" id="IPR010618">
    <property type="entry name" value="RPF"/>
</dbReference>
<dbReference type="Gene3D" id="3.10.350.10">
    <property type="entry name" value="LysM domain"/>
    <property type="match status" value="1"/>
</dbReference>
<evidence type="ECO:0000256" key="1">
    <source>
        <dbReference type="ARBA" id="ARBA00010830"/>
    </source>
</evidence>
<evidence type="ECO:0000313" key="7">
    <source>
        <dbReference type="Proteomes" id="UP000239210"/>
    </source>
</evidence>